<reference evidence="10" key="1">
    <citation type="submission" date="2018-09" db="EMBL/GenBank/DDBJ databases">
        <title>Common duck and Muscovy duck high density SNP chip.</title>
        <authorList>
            <person name="Vignal A."/>
            <person name="Thebault N."/>
            <person name="Warren W.C."/>
        </authorList>
    </citation>
    <scope>NUCLEOTIDE SEQUENCE [LARGE SCALE GENOMIC DNA]</scope>
</reference>
<keyword evidence="6 9" id="KW-1133">Transmembrane helix</keyword>
<protein>
    <recommendedName>
        <fullName evidence="3">Cysteine and tyrosine-rich protein 1</fullName>
    </recommendedName>
</protein>
<evidence type="ECO:0000256" key="4">
    <source>
        <dbReference type="ARBA" id="ARBA00022692"/>
    </source>
</evidence>
<dbReference type="GO" id="GO:0016020">
    <property type="term" value="C:membrane"/>
    <property type="evidence" value="ECO:0007669"/>
    <property type="project" value="UniProtKB-SubCell"/>
</dbReference>
<evidence type="ECO:0000256" key="7">
    <source>
        <dbReference type="ARBA" id="ARBA00023136"/>
    </source>
</evidence>
<dbReference type="Ensembl" id="ENSCMMT00000003015.1">
    <property type="protein sequence ID" value="ENSCMMP00000002687.1"/>
    <property type="gene ID" value="ENSCMMG00000001746.1"/>
</dbReference>
<evidence type="ECO:0000256" key="9">
    <source>
        <dbReference type="SAM" id="Phobius"/>
    </source>
</evidence>
<keyword evidence="4 9" id="KW-0812">Transmembrane</keyword>
<sequence length="175" mass="18368">MGPVWVLLQDSASTLRLYCNIYLGEPGLELPKHRGATAVPQTKDCLAQCDNDCKAYCCDGTTPYCCSYYAYIGNVLSGTAIAGIVFGIVFIMGVIAGIAICICMCMKNNRGTRVGVIRTTHINAISTYPAVALDSPGPTANAGASAGGSPGPSGERQDHDSLLTIARQPGLRRAH</sequence>
<reference evidence="10" key="2">
    <citation type="submission" date="2025-08" db="UniProtKB">
        <authorList>
            <consortium name="Ensembl"/>
        </authorList>
    </citation>
    <scope>IDENTIFICATION</scope>
</reference>
<dbReference type="InterPro" id="IPR022640">
    <property type="entry name" value="CYYR1"/>
</dbReference>
<feature type="region of interest" description="Disordered" evidence="8">
    <location>
        <begin position="139"/>
        <end position="175"/>
    </location>
</feature>
<proteinExistence type="inferred from homology"/>
<dbReference type="PANTHER" id="PTHR38490">
    <property type="entry name" value="CYSTEINE AND TYROSINE-RICH PROTEIN 1"/>
    <property type="match status" value="1"/>
</dbReference>
<dbReference type="AlphaFoldDB" id="A0A8C3GE64"/>
<dbReference type="PANTHER" id="PTHR38490:SF1">
    <property type="entry name" value="CYSTEINE AND TYROSINE-RICH PROTEIN 1"/>
    <property type="match status" value="1"/>
</dbReference>
<evidence type="ECO:0000256" key="1">
    <source>
        <dbReference type="ARBA" id="ARBA00004479"/>
    </source>
</evidence>
<keyword evidence="5" id="KW-0732">Signal</keyword>
<feature type="transmembrane region" description="Helical" evidence="9">
    <location>
        <begin position="80"/>
        <end position="103"/>
    </location>
</feature>
<comment type="similarity">
    <text evidence="2">Belongs to the CYYR1 family.</text>
</comment>
<name>A0A8C3GE64_CAIMO</name>
<evidence type="ECO:0000256" key="6">
    <source>
        <dbReference type="ARBA" id="ARBA00022989"/>
    </source>
</evidence>
<evidence type="ECO:0000256" key="5">
    <source>
        <dbReference type="ARBA" id="ARBA00022729"/>
    </source>
</evidence>
<organism evidence="10 11">
    <name type="scientific">Cairina moschata</name>
    <name type="common">Muscovy duck</name>
    <dbReference type="NCBI Taxonomy" id="8855"/>
    <lineage>
        <taxon>Eukaryota</taxon>
        <taxon>Metazoa</taxon>
        <taxon>Chordata</taxon>
        <taxon>Craniata</taxon>
        <taxon>Vertebrata</taxon>
        <taxon>Euteleostomi</taxon>
        <taxon>Archelosauria</taxon>
        <taxon>Archosauria</taxon>
        <taxon>Dinosauria</taxon>
        <taxon>Saurischia</taxon>
        <taxon>Theropoda</taxon>
        <taxon>Coelurosauria</taxon>
        <taxon>Aves</taxon>
        <taxon>Neognathae</taxon>
        <taxon>Galloanserae</taxon>
        <taxon>Anseriformes</taxon>
        <taxon>Anatidae</taxon>
        <taxon>Anatinae</taxon>
        <taxon>Cairina</taxon>
    </lineage>
</organism>
<dbReference type="Proteomes" id="UP000694556">
    <property type="component" value="Chromosome 1"/>
</dbReference>
<evidence type="ECO:0000256" key="8">
    <source>
        <dbReference type="SAM" id="MobiDB-lite"/>
    </source>
</evidence>
<keyword evidence="7 9" id="KW-0472">Membrane</keyword>
<evidence type="ECO:0000256" key="2">
    <source>
        <dbReference type="ARBA" id="ARBA00009401"/>
    </source>
</evidence>
<dbReference type="Pfam" id="PF10873">
    <property type="entry name" value="CYYR1"/>
    <property type="match status" value="1"/>
</dbReference>
<accession>A0A8C3GE64</accession>
<keyword evidence="11" id="KW-1185">Reference proteome</keyword>
<evidence type="ECO:0000313" key="10">
    <source>
        <dbReference type="Ensembl" id="ENSCMMP00000002687.1"/>
    </source>
</evidence>
<evidence type="ECO:0000256" key="3">
    <source>
        <dbReference type="ARBA" id="ARBA00016494"/>
    </source>
</evidence>
<reference evidence="10" key="3">
    <citation type="submission" date="2025-09" db="UniProtKB">
        <authorList>
            <consortium name="Ensembl"/>
        </authorList>
    </citation>
    <scope>IDENTIFICATION</scope>
</reference>
<evidence type="ECO:0000313" key="11">
    <source>
        <dbReference type="Proteomes" id="UP000694556"/>
    </source>
</evidence>
<comment type="subcellular location">
    <subcellularLocation>
        <location evidence="1">Membrane</location>
        <topology evidence="1">Single-pass type I membrane protein</topology>
    </subcellularLocation>
</comment>